<accession>A0A165AFC9</accession>
<gene>
    <name evidence="8" type="ORF">L228DRAFT_250071</name>
</gene>
<evidence type="ECO:0000313" key="9">
    <source>
        <dbReference type="Proteomes" id="UP000076632"/>
    </source>
</evidence>
<dbReference type="GO" id="GO:0006281">
    <property type="term" value="P:DNA repair"/>
    <property type="evidence" value="ECO:0007669"/>
    <property type="project" value="UniProtKB-KW"/>
</dbReference>
<reference evidence="8 9" key="1">
    <citation type="journal article" date="2016" name="Fungal Biol.">
        <title>The genome of Xylona heveae provides a window into fungal endophytism.</title>
        <authorList>
            <person name="Gazis R."/>
            <person name="Kuo A."/>
            <person name="Riley R."/>
            <person name="LaButti K."/>
            <person name="Lipzen A."/>
            <person name="Lin J."/>
            <person name="Amirebrahimi M."/>
            <person name="Hesse C.N."/>
            <person name="Spatafora J.W."/>
            <person name="Henrissat B."/>
            <person name="Hainaut M."/>
            <person name="Grigoriev I.V."/>
            <person name="Hibbett D.S."/>
        </authorList>
    </citation>
    <scope>NUCLEOTIDE SEQUENCE [LARGE SCALE GENOMIC DNA]</scope>
    <source>
        <strain evidence="8 9">TC161</strain>
    </source>
</reference>
<feature type="compositionally biased region" description="Low complexity" evidence="5">
    <location>
        <begin position="301"/>
        <end position="313"/>
    </location>
</feature>
<feature type="region of interest" description="Disordered" evidence="5">
    <location>
        <begin position="484"/>
        <end position="508"/>
    </location>
</feature>
<dbReference type="OMA" id="YENVRPP"/>
<evidence type="ECO:0000256" key="2">
    <source>
        <dbReference type="ARBA" id="ARBA00022763"/>
    </source>
</evidence>
<feature type="region of interest" description="Disordered" evidence="5">
    <location>
        <begin position="1"/>
        <end position="325"/>
    </location>
</feature>
<dbReference type="Pfam" id="PF21796">
    <property type="entry name" value="Cac1_C"/>
    <property type="match status" value="1"/>
</dbReference>
<dbReference type="InterPro" id="IPR048800">
    <property type="entry name" value="Cac1-like_C"/>
</dbReference>
<dbReference type="InterPro" id="IPR022043">
    <property type="entry name" value="CAF1A_DD"/>
</dbReference>
<feature type="compositionally biased region" description="Low complexity" evidence="5">
    <location>
        <begin position="70"/>
        <end position="82"/>
    </location>
</feature>
<organism evidence="8 9">
    <name type="scientific">Xylona heveae (strain CBS 132557 / TC161)</name>
    <dbReference type="NCBI Taxonomy" id="1328760"/>
    <lineage>
        <taxon>Eukaryota</taxon>
        <taxon>Fungi</taxon>
        <taxon>Dikarya</taxon>
        <taxon>Ascomycota</taxon>
        <taxon>Pezizomycotina</taxon>
        <taxon>Xylonomycetes</taxon>
        <taxon>Xylonales</taxon>
        <taxon>Xylonaceae</taxon>
        <taxon>Xylona</taxon>
    </lineage>
</organism>
<feature type="region of interest" description="Disordered" evidence="5">
    <location>
        <begin position="448"/>
        <end position="472"/>
    </location>
</feature>
<dbReference type="OrthoDB" id="79480at2759"/>
<feature type="region of interest" description="Disordered" evidence="5">
    <location>
        <begin position="591"/>
        <end position="672"/>
    </location>
</feature>
<name>A0A165AFC9_XYLHT</name>
<feature type="compositionally biased region" description="Basic and acidic residues" evidence="5">
    <location>
        <begin position="52"/>
        <end position="68"/>
    </location>
</feature>
<dbReference type="GO" id="GO:0005634">
    <property type="term" value="C:nucleus"/>
    <property type="evidence" value="ECO:0007669"/>
    <property type="project" value="UniProtKB-SubCell"/>
</dbReference>
<feature type="compositionally biased region" description="Polar residues" evidence="5">
    <location>
        <begin position="84"/>
        <end position="104"/>
    </location>
</feature>
<keyword evidence="3" id="KW-0234">DNA repair</keyword>
<feature type="compositionally biased region" description="Polar residues" evidence="5">
    <location>
        <begin position="640"/>
        <end position="650"/>
    </location>
</feature>
<feature type="compositionally biased region" description="Basic and acidic residues" evidence="5">
    <location>
        <begin position="17"/>
        <end position="32"/>
    </location>
</feature>
<protein>
    <recommendedName>
        <fullName evidence="10">Chromatin assembly factor 1 subunit A</fullName>
    </recommendedName>
</protein>
<proteinExistence type="predicted"/>
<comment type="subcellular location">
    <subcellularLocation>
        <location evidence="1">Nucleus</location>
    </subcellularLocation>
</comment>
<keyword evidence="2" id="KW-0227">DNA damage</keyword>
<dbReference type="Proteomes" id="UP000076632">
    <property type="component" value="Unassembled WGS sequence"/>
</dbReference>
<evidence type="ECO:0000256" key="4">
    <source>
        <dbReference type="ARBA" id="ARBA00023242"/>
    </source>
</evidence>
<dbReference type="RefSeq" id="XP_018185940.1">
    <property type="nucleotide sequence ID" value="XM_018333238.1"/>
</dbReference>
<evidence type="ECO:0000256" key="1">
    <source>
        <dbReference type="ARBA" id="ARBA00004123"/>
    </source>
</evidence>
<feature type="compositionally biased region" description="Basic and acidic residues" evidence="5">
    <location>
        <begin position="109"/>
        <end position="123"/>
    </location>
</feature>
<dbReference type="GO" id="GO:0033186">
    <property type="term" value="C:CAF-1 complex"/>
    <property type="evidence" value="ECO:0007669"/>
    <property type="project" value="TreeGrafter"/>
</dbReference>
<dbReference type="AlphaFoldDB" id="A0A165AFC9"/>
<evidence type="ECO:0000256" key="5">
    <source>
        <dbReference type="SAM" id="MobiDB-lite"/>
    </source>
</evidence>
<dbReference type="Pfam" id="PF12253">
    <property type="entry name" value="CAF1A_dimeriz"/>
    <property type="match status" value="1"/>
</dbReference>
<feature type="domain" description="Chromatin assembly factor 1 subunit Cac1-like C-terminal" evidence="7">
    <location>
        <begin position="679"/>
        <end position="734"/>
    </location>
</feature>
<evidence type="ECO:0000256" key="3">
    <source>
        <dbReference type="ARBA" id="ARBA00023204"/>
    </source>
</evidence>
<evidence type="ECO:0000313" key="8">
    <source>
        <dbReference type="EMBL" id="KZF20385.1"/>
    </source>
</evidence>
<dbReference type="EMBL" id="KV407463">
    <property type="protein sequence ID" value="KZF20385.1"/>
    <property type="molecule type" value="Genomic_DNA"/>
</dbReference>
<dbReference type="STRING" id="1328760.A0A165AFC9"/>
<feature type="compositionally biased region" description="Low complexity" evidence="5">
    <location>
        <begin position="591"/>
        <end position="608"/>
    </location>
</feature>
<sequence length="738" mass="82328">MSAATLDASIPQNRALSVEEKDSRMVERKDTDGDVAMTMEYKTVEEDVQMVTEDKPTAEDVDITREQKLSTPASPSSASVSAHGSRNGSMPPESTASSRLSSPELSDIDSTKFDDASDDEKPTPVKTDANGESVAGPSSPSAPPTKKRKLTFAEREEAKRVALAEKEARRKAKEERAKEREEKEKEKSEQRAKKEEEKRAKEEERRKKDEQREEKRKAREVEKLQREGEKKKKEEERRAKELEKQKKEEEKNKKEKAQLRLNAFFAKPAPKPAAESGDAAPEAPAERTERPRAGSPEARNSPSGSRLSSQSPGKTRQSDYRHDFQSFFLHPHTRVAPINRFSRDREALQCGREKIDSSLQQAECDRPPLEPVNFAELLHLPTTQRCPRGKKYPRTARVIAQMHGSSENNPVDLTGSGDGSKARKPTDMLKDVPLKYLRFAEDVRPPYVGTFSRQPGDDSALRRGRNPFQRALPETNYDYDSEAEWVEPEEGEELNSEGEEELSEDDGDDLEGFLDDEGEGAGTAVNKRRLLTGDLEPVSTGLCWAGSPGDGKKQRASDHFNLHDYKMEIIHENHYSSINPFSTEYWQKPEPVSVPHPASVSPASSASAKNSNKLTDMLRPPLHAASRPHPGINTLGASPLRTSSHSQGTENEVALAQQKQTPSRGRQVTRKASLSPEELVEFKQAVHGSDLTKAGLIEVLKKRFPKHSKDIIKDTLTSIAQRVGTKEADKRWAVLDGV</sequence>
<evidence type="ECO:0000259" key="6">
    <source>
        <dbReference type="Pfam" id="PF12253"/>
    </source>
</evidence>
<dbReference type="PANTHER" id="PTHR15272:SF0">
    <property type="entry name" value="CHROMATIN ASSEMBLY FACTOR 1 SUBUNIT A"/>
    <property type="match status" value="1"/>
</dbReference>
<dbReference type="InParanoid" id="A0A165AFC9"/>
<dbReference type="GO" id="GO:0006334">
    <property type="term" value="P:nucleosome assembly"/>
    <property type="evidence" value="ECO:0007669"/>
    <property type="project" value="TreeGrafter"/>
</dbReference>
<keyword evidence="4" id="KW-0539">Nucleus</keyword>
<dbReference type="PANTHER" id="PTHR15272">
    <property type="entry name" value="CHROMATIN ASSEMBLY FACTOR 1 SUBUNIT A CAF-1 SUBUNIT A"/>
    <property type="match status" value="1"/>
</dbReference>
<feature type="domain" description="Chromatin assembly factor 1 subunit A dimerization" evidence="6">
    <location>
        <begin position="435"/>
        <end position="509"/>
    </location>
</feature>
<dbReference type="FunCoup" id="A0A165AFC9">
    <property type="interactions" value="99"/>
</dbReference>
<feature type="compositionally biased region" description="Basic and acidic residues" evidence="5">
    <location>
        <begin position="151"/>
        <end position="258"/>
    </location>
</feature>
<feature type="region of interest" description="Disordered" evidence="5">
    <location>
        <begin position="403"/>
        <end position="426"/>
    </location>
</feature>
<keyword evidence="9" id="KW-1185">Reference proteome</keyword>
<evidence type="ECO:0008006" key="10">
    <source>
        <dbReference type="Google" id="ProtNLM"/>
    </source>
</evidence>
<evidence type="ECO:0000259" key="7">
    <source>
        <dbReference type="Pfam" id="PF21796"/>
    </source>
</evidence>
<feature type="compositionally biased region" description="Low complexity" evidence="5">
    <location>
        <begin position="263"/>
        <end position="283"/>
    </location>
</feature>
<dbReference type="GeneID" id="28898375"/>
<feature type="compositionally biased region" description="Polar residues" evidence="5">
    <location>
        <begin position="657"/>
        <end position="672"/>
    </location>
</feature>